<protein>
    <recommendedName>
        <fullName evidence="5">LysB family phage lysis regulatory protein</fullName>
    </recommendedName>
</protein>
<dbReference type="AlphaFoldDB" id="A0A0Q0EQ53"/>
<evidence type="ECO:0000313" key="4">
    <source>
        <dbReference type="Proteomes" id="UP000050474"/>
    </source>
</evidence>
<keyword evidence="2" id="KW-0812">Transmembrane</keyword>
<evidence type="ECO:0008006" key="5">
    <source>
        <dbReference type="Google" id="ProtNLM"/>
    </source>
</evidence>
<name>A0A0Q0EQ53_9PSED</name>
<feature type="transmembrane region" description="Helical" evidence="2">
    <location>
        <begin position="42"/>
        <end position="59"/>
    </location>
</feature>
<dbReference type="Proteomes" id="UP000050474">
    <property type="component" value="Unassembled WGS sequence"/>
</dbReference>
<proteinExistence type="predicted"/>
<comment type="caution">
    <text evidence="3">The sequence shown here is derived from an EMBL/GenBank/DDBJ whole genome shotgun (WGS) entry which is preliminary data.</text>
</comment>
<organism evidence="3 4">
    <name type="scientific">Pseudomonas syringae pv. tagetis</name>
    <dbReference type="NCBI Taxonomy" id="129140"/>
    <lineage>
        <taxon>Bacteria</taxon>
        <taxon>Pseudomonadati</taxon>
        <taxon>Pseudomonadota</taxon>
        <taxon>Gammaproteobacteria</taxon>
        <taxon>Pseudomonadales</taxon>
        <taxon>Pseudomonadaceae</taxon>
        <taxon>Pseudomonas</taxon>
    </lineage>
</organism>
<reference evidence="3 4" key="1">
    <citation type="submission" date="2015-09" db="EMBL/GenBank/DDBJ databases">
        <title>Genome announcement of multiple Pseudomonas syringae strains.</title>
        <authorList>
            <person name="Thakur S."/>
            <person name="Wang P.W."/>
            <person name="Gong Y."/>
            <person name="Weir B.S."/>
            <person name="Guttman D.S."/>
        </authorList>
    </citation>
    <scope>NUCLEOTIDE SEQUENCE [LARGE SCALE GENOMIC DNA]</scope>
    <source>
        <strain evidence="3 4">ICMP4091</strain>
    </source>
</reference>
<feature type="region of interest" description="Disordered" evidence="1">
    <location>
        <begin position="114"/>
        <end position="178"/>
    </location>
</feature>
<sequence length="178" mass="19484">MDGLAAQPVSRCRWHHRLSRRNSHSRAGDPIHWPQGGFRMKAIAAAIIISLVGLLLVGIQQYRVIALEGQVTLQTKTAKDATDANTESQKTITTLQAEAKRNANYTADLQQRLKASEDKARQARKDFEDLKRKSPAVRKWADQPLPDGLRGKPATSDGKDISGKPGSPGNGAVRTGQR</sequence>
<evidence type="ECO:0000313" key="3">
    <source>
        <dbReference type="EMBL" id="KPY88957.1"/>
    </source>
</evidence>
<dbReference type="EMBL" id="LJRM01000031">
    <property type="protein sequence ID" value="KPY88957.1"/>
    <property type="molecule type" value="Genomic_DNA"/>
</dbReference>
<dbReference type="PATRIC" id="fig|129140.3.peg.386"/>
<gene>
    <name evidence="3" type="ORF">ALO44_100690</name>
</gene>
<evidence type="ECO:0000256" key="2">
    <source>
        <dbReference type="SAM" id="Phobius"/>
    </source>
</evidence>
<keyword evidence="2" id="KW-1133">Transmembrane helix</keyword>
<evidence type="ECO:0000256" key="1">
    <source>
        <dbReference type="SAM" id="MobiDB-lite"/>
    </source>
</evidence>
<dbReference type="STRING" id="129140.ALO44_100690"/>
<accession>A0A0Q0EQ53</accession>
<keyword evidence="2" id="KW-0472">Membrane</keyword>
<feature type="compositionally biased region" description="Basic and acidic residues" evidence="1">
    <location>
        <begin position="114"/>
        <end position="132"/>
    </location>
</feature>